<dbReference type="Gene3D" id="2.40.30.170">
    <property type="match status" value="1"/>
</dbReference>
<keyword evidence="1" id="KW-0812">Transmembrane</keyword>
<dbReference type="InterPro" id="IPR059052">
    <property type="entry name" value="HH_YbhG-like"/>
</dbReference>
<dbReference type="InterPro" id="IPR058792">
    <property type="entry name" value="Beta-barrel_RND_2"/>
</dbReference>
<dbReference type="Pfam" id="PF25881">
    <property type="entry name" value="HH_YBHG"/>
    <property type="match status" value="1"/>
</dbReference>
<dbReference type="Proteomes" id="UP001642464">
    <property type="component" value="Unassembled WGS sequence"/>
</dbReference>
<feature type="transmembrane region" description="Helical" evidence="1">
    <location>
        <begin position="947"/>
        <end position="969"/>
    </location>
</feature>
<dbReference type="InterPro" id="IPR006143">
    <property type="entry name" value="RND_pump_MFP"/>
</dbReference>
<dbReference type="PRINTS" id="PR00702">
    <property type="entry name" value="ACRIFLAVINRP"/>
</dbReference>
<dbReference type="Gene3D" id="3.30.70.100">
    <property type="match status" value="1"/>
</dbReference>
<sequence length="987" mass="107333">MVEASVRVLAPPKRRTEVLDVLRSLKGPTEGAKGCRECRVMQDAEDANILTYYVRWDTQESLEEHIRSDRFRRLLPYIEMSVVTPEVDVSNVEHLGGIEFLVTLLVICVAATFILPGCDEPAAKPEPIRPVRAVRVGDVSAVHGRAFSGRAAATKEVDLSFQVSGPLNTLSVDVGSEVKAGDVIATIDPRDFQAALDRDRGNLARAKANLTAMMAGARPEEIERLKADVAEAEANHAEAVASFERQKTLLAQEATTEQKYDIAVARRDRSAAELKSTQEALNIGLAGARPEDLEAKRSEIRALEAAVASSQNQLDYAVLKAPFDGEVAARYVDNFQTVQAQQPIVRLLDVSSIEVTVQIPESIVSLVPLVKQVSCRFDALPDREFTGHITKIGSEASQTTRTYPVTVEIEQPEDVRILPGMAATVRNKPDESDAEPQQGLIIPPAAVFADEEQQSYVWVIDEDAQTVTQRPVETGSWRSNDVNLTALCIEKRAITYFAILLIVAGGTFCYFQLGQLEDPEFSVKTAVITTTYPGASAEQVELEITDRIETKLQEMAELKNVYSNSRPGLSIIKVDILSHYWSDRLPQVWDVLRKKVADVEPSLPPGAGKPVVGDDFGYVFGFLLAVSSDGYSYNELEQYVDDMRKELSVVPGVARVDLWGVQDKRIYIDVSSAQLAELGITPDQIIQTLQTQNLVVDAGRVNYLDRRLRVAPTGEFSSPDDIGDLAITSSVSGRDEVLRIRDFATVRVGYADPPSHLLRHNGRQAIAIALAPGAGQNVVKVGQAIDQRINELVETLPVGISVERISWQSDQVSESIRAFMLSLSEAVAIVLVLLAVTMGVRAGVIIGISGLVFPILGTFIVMAIVGIDLHRISLGALIIAMGMMVDNAIVVTDGVMVRIARGMDRKQAAIEAASGPAWPLLGATVVACMAFYPIFASSYDTGEYAGSLFTVVAISLLLSWVFCQTVAPLMGMAMLPDPKPGEADAEP</sequence>
<feature type="transmembrane region" description="Helical" evidence="1">
    <location>
        <begin position="818"/>
        <end position="837"/>
    </location>
</feature>
<dbReference type="SUPFAM" id="SSF82866">
    <property type="entry name" value="Multidrug efflux transporter AcrB transmembrane domain"/>
    <property type="match status" value="1"/>
</dbReference>
<dbReference type="Pfam" id="PF25954">
    <property type="entry name" value="Beta-barrel_RND_2"/>
    <property type="match status" value="1"/>
</dbReference>
<dbReference type="SUPFAM" id="SSF82693">
    <property type="entry name" value="Multidrug efflux transporter AcrB pore domain, PN1, PN2, PC1 and PC2 subdomains"/>
    <property type="match status" value="2"/>
</dbReference>
<evidence type="ECO:0000313" key="4">
    <source>
        <dbReference type="Proteomes" id="UP001642464"/>
    </source>
</evidence>
<dbReference type="SUPFAM" id="SSF111369">
    <property type="entry name" value="HlyD-like secretion proteins"/>
    <property type="match status" value="2"/>
</dbReference>
<keyword evidence="1" id="KW-0472">Membrane</keyword>
<dbReference type="Gene3D" id="3.30.70.1430">
    <property type="entry name" value="Multidrug efflux transporter AcrB pore domain"/>
    <property type="match status" value="1"/>
</dbReference>
<feature type="transmembrane region" description="Helical" evidence="1">
    <location>
        <begin position="844"/>
        <end position="867"/>
    </location>
</feature>
<dbReference type="EMBL" id="CAXAMM010004187">
    <property type="protein sequence ID" value="CAK9002717.1"/>
    <property type="molecule type" value="Genomic_DNA"/>
</dbReference>
<dbReference type="Pfam" id="PF03992">
    <property type="entry name" value="ABM"/>
    <property type="match status" value="1"/>
</dbReference>
<dbReference type="PANTHER" id="PTHR32063:SF18">
    <property type="entry name" value="CATION EFFLUX SYSTEM PROTEIN"/>
    <property type="match status" value="1"/>
</dbReference>
<proteinExistence type="predicted"/>
<keyword evidence="1" id="KW-1133">Transmembrane helix</keyword>
<evidence type="ECO:0000259" key="2">
    <source>
        <dbReference type="PROSITE" id="PS51725"/>
    </source>
</evidence>
<keyword evidence="4" id="KW-1185">Reference proteome</keyword>
<protein>
    <submittedName>
        <fullName evidence="3">Multidrug resistance protein MdtB (Multidrug transporter MdtB)</fullName>
    </submittedName>
</protein>
<dbReference type="Gene3D" id="1.10.287.470">
    <property type="entry name" value="Helix hairpin bin"/>
    <property type="match status" value="2"/>
</dbReference>
<dbReference type="PANTHER" id="PTHR32063">
    <property type="match status" value="1"/>
</dbReference>
<dbReference type="Gene3D" id="3.30.2090.10">
    <property type="entry name" value="Multidrug efflux transporter AcrB TolC docking domain, DN and DC subdomains"/>
    <property type="match status" value="1"/>
</dbReference>
<evidence type="ECO:0000256" key="1">
    <source>
        <dbReference type="SAM" id="Phobius"/>
    </source>
</evidence>
<evidence type="ECO:0000313" key="3">
    <source>
        <dbReference type="EMBL" id="CAK9002717.1"/>
    </source>
</evidence>
<feature type="transmembrane region" description="Helical" evidence="1">
    <location>
        <begin position="873"/>
        <end position="896"/>
    </location>
</feature>
<dbReference type="InterPro" id="IPR007138">
    <property type="entry name" value="ABM_dom"/>
</dbReference>
<gene>
    <name evidence="3" type="ORF">SCF082_LOCUS7458</name>
</gene>
<feature type="domain" description="ABM" evidence="2">
    <location>
        <begin position="2"/>
        <end position="92"/>
    </location>
</feature>
<feature type="transmembrane region" description="Helical" evidence="1">
    <location>
        <begin position="917"/>
        <end position="935"/>
    </location>
</feature>
<dbReference type="PROSITE" id="PS51725">
    <property type="entry name" value="ABM"/>
    <property type="match status" value="1"/>
</dbReference>
<dbReference type="InterPro" id="IPR011008">
    <property type="entry name" value="Dimeric_a/b-barrel"/>
</dbReference>
<dbReference type="Gene3D" id="2.40.50.100">
    <property type="match status" value="2"/>
</dbReference>
<dbReference type="Pfam" id="PF00873">
    <property type="entry name" value="ACR_tran"/>
    <property type="match status" value="1"/>
</dbReference>
<feature type="non-terminal residue" evidence="3">
    <location>
        <position position="987"/>
    </location>
</feature>
<dbReference type="SUPFAM" id="SSF54909">
    <property type="entry name" value="Dimeric alpha+beta barrel"/>
    <property type="match status" value="1"/>
</dbReference>
<reference evidence="3 4" key="1">
    <citation type="submission" date="2024-02" db="EMBL/GenBank/DDBJ databases">
        <authorList>
            <person name="Chen Y."/>
            <person name="Shah S."/>
            <person name="Dougan E. K."/>
            <person name="Thang M."/>
            <person name="Chan C."/>
        </authorList>
    </citation>
    <scope>NUCLEOTIDE SEQUENCE [LARGE SCALE GENOMIC DNA]</scope>
</reference>
<dbReference type="SUPFAM" id="SSF82714">
    <property type="entry name" value="Multidrug efflux transporter AcrB TolC docking domain, DN and DC subdomains"/>
    <property type="match status" value="1"/>
</dbReference>
<dbReference type="InterPro" id="IPR001036">
    <property type="entry name" value="Acrflvin-R"/>
</dbReference>
<dbReference type="Gene3D" id="3.30.70.1320">
    <property type="entry name" value="Multidrug efflux transporter AcrB pore domain like"/>
    <property type="match status" value="1"/>
</dbReference>
<dbReference type="NCBIfam" id="TIGR01730">
    <property type="entry name" value="RND_mfp"/>
    <property type="match status" value="1"/>
</dbReference>
<name>A0ABP0IJF9_9DINO</name>
<dbReference type="InterPro" id="IPR027463">
    <property type="entry name" value="AcrB_DN_DC_subdom"/>
</dbReference>
<dbReference type="Gene3D" id="1.20.1640.10">
    <property type="entry name" value="Multidrug efflux transporter AcrB transmembrane domain"/>
    <property type="match status" value="1"/>
</dbReference>
<comment type="caution">
    <text evidence="3">The sequence shown here is derived from an EMBL/GenBank/DDBJ whole genome shotgun (WGS) entry which is preliminary data.</text>
</comment>
<organism evidence="3 4">
    <name type="scientific">Durusdinium trenchii</name>
    <dbReference type="NCBI Taxonomy" id="1381693"/>
    <lineage>
        <taxon>Eukaryota</taxon>
        <taxon>Sar</taxon>
        <taxon>Alveolata</taxon>
        <taxon>Dinophyceae</taxon>
        <taxon>Suessiales</taxon>
        <taxon>Symbiodiniaceae</taxon>
        <taxon>Durusdinium</taxon>
    </lineage>
</organism>
<accession>A0ABP0IJF9</accession>